<protein>
    <recommendedName>
        <fullName evidence="3">L-Fucosyltransferase</fullName>
        <ecNumber evidence="3">2.4.1.-</ecNumber>
    </recommendedName>
</protein>
<keyword evidence="3" id="KW-0812">Transmembrane</keyword>
<sequence length="297" mass="34489">MISVSLLLISSDFHIFKVKPIAFVGRLGNVMGEYATLLALARLNGHVPYQQESMEDELKKYFNPSMPVVSREVYHKVNWTKHHIHDWMSDEYSTFACNFTSIHGYPCSWTFFHHIRGDVKREFQFKRDIIRDTQAHMKSLKKSDGMTFIGVHMRRGDYVNLMNNSYDGVLANSEFFTRAMNYFRDKFKDCLFIVCSDDLNWCKQNIDNSLGDVHFCWNGDSSSPGRDMALLTQCNHSIITIGTYGFWSAYLTGGEVVYLNNYLRNTSVFHNVFHFNAAYLPEWIPIDADLNSTQWLS</sequence>
<dbReference type="eggNOG" id="ENOG502S316">
    <property type="taxonomic scope" value="Eukaryota"/>
</dbReference>
<dbReference type="UniPathway" id="UPA00378"/>
<dbReference type="PANTHER" id="PTHR11927:SF9">
    <property type="entry name" value="L-FUCOSYLTRANSFERASE"/>
    <property type="match status" value="1"/>
</dbReference>
<evidence type="ECO:0000256" key="1">
    <source>
        <dbReference type="ARBA" id="ARBA00022676"/>
    </source>
</evidence>
<dbReference type="STRING" id="126957.T1JBI4"/>
<evidence type="ECO:0000313" key="4">
    <source>
        <dbReference type="EnsemblMetazoa" id="SMAR011130-PA"/>
    </source>
</evidence>
<accession>T1JBI4</accession>
<organism evidence="4 5">
    <name type="scientific">Strigamia maritima</name>
    <name type="common">European centipede</name>
    <name type="synonym">Geophilus maritimus</name>
    <dbReference type="NCBI Taxonomy" id="126957"/>
    <lineage>
        <taxon>Eukaryota</taxon>
        <taxon>Metazoa</taxon>
        <taxon>Ecdysozoa</taxon>
        <taxon>Arthropoda</taxon>
        <taxon>Myriapoda</taxon>
        <taxon>Chilopoda</taxon>
        <taxon>Pleurostigmophora</taxon>
        <taxon>Geophilomorpha</taxon>
        <taxon>Linotaeniidae</taxon>
        <taxon>Strigamia</taxon>
    </lineage>
</organism>
<dbReference type="GO" id="GO:0032580">
    <property type="term" value="C:Golgi cisterna membrane"/>
    <property type="evidence" value="ECO:0007669"/>
    <property type="project" value="UniProtKB-SubCell"/>
</dbReference>
<proteinExistence type="inferred from homology"/>
<dbReference type="EnsemblMetazoa" id="SMAR011130-RA">
    <property type="protein sequence ID" value="SMAR011130-PA"/>
    <property type="gene ID" value="SMAR011130"/>
</dbReference>
<dbReference type="Proteomes" id="UP000014500">
    <property type="component" value="Unassembled WGS sequence"/>
</dbReference>
<reference evidence="4" key="2">
    <citation type="submission" date="2015-02" db="UniProtKB">
        <authorList>
            <consortium name="EnsemblMetazoa"/>
        </authorList>
    </citation>
    <scope>IDENTIFICATION</scope>
</reference>
<dbReference type="PANTHER" id="PTHR11927">
    <property type="entry name" value="GALACTOSIDE 2-L-FUCOSYLTRANSFERASE"/>
    <property type="match status" value="1"/>
</dbReference>
<evidence type="ECO:0000313" key="5">
    <source>
        <dbReference type="Proteomes" id="UP000014500"/>
    </source>
</evidence>
<keyword evidence="2 3" id="KW-0808">Transferase</keyword>
<name>T1JBI4_STRMM</name>
<dbReference type="EC" id="2.4.1.-" evidence="3"/>
<dbReference type="AlphaFoldDB" id="T1JBI4"/>
<dbReference type="OMA" id="WTIHPDG"/>
<dbReference type="GO" id="GO:0008107">
    <property type="term" value="F:galactoside 2-alpha-L-fucosyltransferase activity"/>
    <property type="evidence" value="ECO:0007669"/>
    <property type="project" value="InterPro"/>
</dbReference>
<keyword evidence="5" id="KW-1185">Reference proteome</keyword>
<keyword evidence="3" id="KW-0333">Golgi apparatus</keyword>
<evidence type="ECO:0000256" key="3">
    <source>
        <dbReference type="RuleBase" id="RU363129"/>
    </source>
</evidence>
<dbReference type="HOGENOM" id="CLU_043399_0_0_1"/>
<comment type="pathway">
    <text evidence="3">Protein modification; protein glycosylation.</text>
</comment>
<reference evidence="5" key="1">
    <citation type="submission" date="2011-05" db="EMBL/GenBank/DDBJ databases">
        <authorList>
            <person name="Richards S.R."/>
            <person name="Qu J."/>
            <person name="Jiang H."/>
            <person name="Jhangiani S.N."/>
            <person name="Agravi P."/>
            <person name="Goodspeed R."/>
            <person name="Gross S."/>
            <person name="Mandapat C."/>
            <person name="Jackson L."/>
            <person name="Mathew T."/>
            <person name="Pu L."/>
            <person name="Thornton R."/>
            <person name="Saada N."/>
            <person name="Wilczek-Boney K.B."/>
            <person name="Lee S."/>
            <person name="Kovar C."/>
            <person name="Wu Y."/>
            <person name="Scherer S.E."/>
            <person name="Worley K.C."/>
            <person name="Muzny D.M."/>
            <person name="Gibbs R."/>
        </authorList>
    </citation>
    <scope>NUCLEOTIDE SEQUENCE</scope>
    <source>
        <strain evidence="5">Brora</strain>
    </source>
</reference>
<evidence type="ECO:0000256" key="2">
    <source>
        <dbReference type="ARBA" id="ARBA00022679"/>
    </source>
</evidence>
<comment type="similarity">
    <text evidence="3">Belongs to the glycosyltransferase 11 family.</text>
</comment>
<keyword evidence="1 3" id="KW-0328">Glycosyltransferase</keyword>
<dbReference type="InterPro" id="IPR002516">
    <property type="entry name" value="Glyco_trans_11"/>
</dbReference>
<dbReference type="EMBL" id="JH432011">
    <property type="status" value="NOT_ANNOTATED_CDS"/>
    <property type="molecule type" value="Genomic_DNA"/>
</dbReference>
<dbReference type="Pfam" id="PF01531">
    <property type="entry name" value="Glyco_transf_11"/>
    <property type="match status" value="1"/>
</dbReference>
<keyword evidence="3" id="KW-0735">Signal-anchor</keyword>
<comment type="subcellular location">
    <subcellularLocation>
        <location evidence="3">Golgi apparatus</location>
        <location evidence="3">Golgi stack membrane</location>
        <topology evidence="3">Single-pass type II membrane protein</topology>
    </subcellularLocation>
</comment>
<dbReference type="GO" id="GO:0005975">
    <property type="term" value="P:carbohydrate metabolic process"/>
    <property type="evidence" value="ECO:0007669"/>
    <property type="project" value="InterPro"/>
</dbReference>
<dbReference type="PhylomeDB" id="T1JBI4"/>
<keyword evidence="3" id="KW-0325">Glycoprotein</keyword>
<dbReference type="CDD" id="cd11301">
    <property type="entry name" value="Fut1_Fut2_like"/>
    <property type="match status" value="1"/>
</dbReference>